<keyword evidence="5 6" id="KW-0472">Membrane</keyword>
<dbReference type="SUPFAM" id="SSF103473">
    <property type="entry name" value="MFS general substrate transporter"/>
    <property type="match status" value="1"/>
</dbReference>
<dbReference type="EMBL" id="BAABHD010000077">
    <property type="protein sequence ID" value="GAA4464537.1"/>
    <property type="molecule type" value="Genomic_DNA"/>
</dbReference>
<accession>A0ABP8NFK1</accession>
<feature type="transmembrane region" description="Helical" evidence="6">
    <location>
        <begin position="174"/>
        <end position="196"/>
    </location>
</feature>
<reference evidence="9" key="1">
    <citation type="journal article" date="2019" name="Int. J. Syst. Evol. Microbiol.">
        <title>The Global Catalogue of Microorganisms (GCM) 10K type strain sequencing project: providing services to taxonomists for standard genome sequencing and annotation.</title>
        <authorList>
            <consortium name="The Broad Institute Genomics Platform"/>
            <consortium name="The Broad Institute Genome Sequencing Center for Infectious Disease"/>
            <person name="Wu L."/>
            <person name="Ma J."/>
        </authorList>
    </citation>
    <scope>NUCLEOTIDE SEQUENCE [LARGE SCALE GENOMIC DNA]</scope>
    <source>
        <strain evidence="9">JCM 17927</strain>
    </source>
</reference>
<feature type="transmembrane region" description="Helical" evidence="6">
    <location>
        <begin position="148"/>
        <end position="168"/>
    </location>
</feature>
<keyword evidence="4 6" id="KW-1133">Transmembrane helix</keyword>
<keyword evidence="2" id="KW-0813">Transport</keyword>
<dbReference type="PROSITE" id="PS50850">
    <property type="entry name" value="MFS"/>
    <property type="match status" value="1"/>
</dbReference>
<comment type="subcellular location">
    <subcellularLocation>
        <location evidence="1">Membrane</location>
        <topology evidence="1">Multi-pass membrane protein</topology>
    </subcellularLocation>
</comment>
<evidence type="ECO:0000256" key="2">
    <source>
        <dbReference type="ARBA" id="ARBA00022448"/>
    </source>
</evidence>
<proteinExistence type="predicted"/>
<dbReference type="PANTHER" id="PTHR23505">
    <property type="entry name" value="SPINSTER"/>
    <property type="match status" value="1"/>
</dbReference>
<feature type="transmembrane region" description="Helical" evidence="6">
    <location>
        <begin position="56"/>
        <end position="77"/>
    </location>
</feature>
<dbReference type="PANTHER" id="PTHR23505:SF79">
    <property type="entry name" value="PROTEIN SPINSTER"/>
    <property type="match status" value="1"/>
</dbReference>
<keyword evidence="9" id="KW-1185">Reference proteome</keyword>
<comment type="caution">
    <text evidence="8">The sequence shown here is derived from an EMBL/GenBank/DDBJ whole genome shotgun (WGS) entry which is preliminary data.</text>
</comment>
<organism evidence="8 9">
    <name type="scientific">Nibrella saemangeumensis</name>
    <dbReference type="NCBI Taxonomy" id="1084526"/>
    <lineage>
        <taxon>Bacteria</taxon>
        <taxon>Pseudomonadati</taxon>
        <taxon>Bacteroidota</taxon>
        <taxon>Cytophagia</taxon>
        <taxon>Cytophagales</taxon>
        <taxon>Spirosomataceae</taxon>
        <taxon>Nibrella</taxon>
    </lineage>
</organism>
<name>A0ABP8NFK1_9BACT</name>
<dbReference type="InterPro" id="IPR036259">
    <property type="entry name" value="MFS_trans_sf"/>
</dbReference>
<dbReference type="InterPro" id="IPR044770">
    <property type="entry name" value="MFS_spinster-like"/>
</dbReference>
<feature type="transmembrane region" description="Helical" evidence="6">
    <location>
        <begin position="272"/>
        <end position="292"/>
    </location>
</feature>
<feature type="transmembrane region" description="Helical" evidence="6">
    <location>
        <begin position="362"/>
        <end position="381"/>
    </location>
</feature>
<evidence type="ECO:0000313" key="8">
    <source>
        <dbReference type="EMBL" id="GAA4464537.1"/>
    </source>
</evidence>
<dbReference type="Gene3D" id="1.20.1250.20">
    <property type="entry name" value="MFS general substrate transporter like domains"/>
    <property type="match status" value="2"/>
</dbReference>
<evidence type="ECO:0000259" key="7">
    <source>
        <dbReference type="PROSITE" id="PS50850"/>
    </source>
</evidence>
<feature type="domain" description="Major facilitator superfamily (MFS) profile" evidence="7">
    <location>
        <begin position="23"/>
        <end position="416"/>
    </location>
</feature>
<dbReference type="RefSeq" id="WP_345247129.1">
    <property type="nucleotide sequence ID" value="NZ_BAABHD010000077.1"/>
</dbReference>
<sequence>MEPTVIQDTTAPKAHVPARAWLVVALLCVVGCLNYLDRMMITTMRTSIMEAMPMTNAQFGLLTSVFLWVYGLLSPLAGFLADRFSRSRVIIGSLFVWSAVTWLTAYATTFEELLITRALMGISEACYIPAALALIVDYHRGPTRSLATGIHIAGVMAGQSLGFIGGLLAEQHDWSFPFSILGIIGVVYSGILIFTLKDAPHVPKIVTEPTDEKKVSFWDGIKNLFSRGSFILVLLCWGGLGVVSWMIVGWLPTYYKEHFNLSQTLAGVYATGYFHTAALVGVLIGGALADYWSRTNPRARILLPAVGLCIAIPAIFLASSTIILAVAIAGFMVYALTRTFTDANMMPILCMVADPRYRATGYGVLNLFSCIIGGIGLYAGGVLRDAQVDLSRMFQVAAALMVLCALILFNLKPTTREIQ</sequence>
<evidence type="ECO:0000256" key="3">
    <source>
        <dbReference type="ARBA" id="ARBA00022692"/>
    </source>
</evidence>
<feature type="transmembrane region" description="Helical" evidence="6">
    <location>
        <begin position="393"/>
        <end position="411"/>
    </location>
</feature>
<dbReference type="Proteomes" id="UP001501175">
    <property type="component" value="Unassembled WGS sequence"/>
</dbReference>
<protein>
    <submittedName>
        <fullName evidence="8">MFS transporter</fullName>
    </submittedName>
</protein>
<dbReference type="InterPro" id="IPR011701">
    <property type="entry name" value="MFS"/>
</dbReference>
<dbReference type="Pfam" id="PF07690">
    <property type="entry name" value="MFS_1"/>
    <property type="match status" value="1"/>
</dbReference>
<dbReference type="InterPro" id="IPR020846">
    <property type="entry name" value="MFS_dom"/>
</dbReference>
<evidence type="ECO:0000256" key="6">
    <source>
        <dbReference type="SAM" id="Phobius"/>
    </source>
</evidence>
<gene>
    <name evidence="8" type="ORF">GCM10023189_43950</name>
</gene>
<keyword evidence="3 6" id="KW-0812">Transmembrane</keyword>
<evidence type="ECO:0000313" key="9">
    <source>
        <dbReference type="Proteomes" id="UP001501175"/>
    </source>
</evidence>
<evidence type="ECO:0000256" key="5">
    <source>
        <dbReference type="ARBA" id="ARBA00023136"/>
    </source>
</evidence>
<feature type="transmembrane region" description="Helical" evidence="6">
    <location>
        <begin position="322"/>
        <end position="341"/>
    </location>
</feature>
<feature type="transmembrane region" description="Helical" evidence="6">
    <location>
        <begin position="89"/>
        <end position="108"/>
    </location>
</feature>
<evidence type="ECO:0000256" key="1">
    <source>
        <dbReference type="ARBA" id="ARBA00004141"/>
    </source>
</evidence>
<feature type="transmembrane region" description="Helical" evidence="6">
    <location>
        <begin position="230"/>
        <end position="252"/>
    </location>
</feature>
<feature type="transmembrane region" description="Helical" evidence="6">
    <location>
        <begin position="114"/>
        <end position="136"/>
    </location>
</feature>
<evidence type="ECO:0000256" key="4">
    <source>
        <dbReference type="ARBA" id="ARBA00022989"/>
    </source>
</evidence>
<feature type="transmembrane region" description="Helical" evidence="6">
    <location>
        <begin position="20"/>
        <end position="36"/>
    </location>
</feature>